<evidence type="ECO:0000256" key="4">
    <source>
        <dbReference type="SAM" id="MobiDB-lite"/>
    </source>
</evidence>
<dbReference type="AlphaFoldDB" id="A0A132NV28"/>
<dbReference type="GO" id="GO:0005730">
    <property type="term" value="C:nucleolus"/>
    <property type="evidence" value="ECO:0007669"/>
    <property type="project" value="TreeGrafter"/>
</dbReference>
<dbReference type="PANTHER" id="PTHR12311:SF7">
    <property type="entry name" value="ACTIVATOR OF BASAL TRANSCRIPTION 1"/>
    <property type="match status" value="1"/>
</dbReference>
<dbReference type="EMBL" id="JXTI01000065">
    <property type="protein sequence ID" value="KWX13542.1"/>
    <property type="molecule type" value="Genomic_DNA"/>
</dbReference>
<evidence type="ECO:0000256" key="2">
    <source>
        <dbReference type="ARBA" id="ARBA00022884"/>
    </source>
</evidence>
<keyword evidence="2" id="KW-0694">RNA-binding</keyword>
<dbReference type="Proteomes" id="UP000070089">
    <property type="component" value="Unassembled WGS sequence"/>
</dbReference>
<evidence type="ECO:0000313" key="5">
    <source>
        <dbReference type="EMBL" id="KWX13542.1"/>
    </source>
</evidence>
<dbReference type="GO" id="GO:0000472">
    <property type="term" value="P:endonucleolytic cleavage to generate mature 5'-end of SSU-rRNA from (SSU-rRNA, 5.8S rRNA, LSU-rRNA)"/>
    <property type="evidence" value="ECO:0007669"/>
    <property type="project" value="TreeGrafter"/>
</dbReference>
<organism evidence="5 6">
    <name type="scientific">Giardia duodenalis assemblage B</name>
    <dbReference type="NCBI Taxonomy" id="1394984"/>
    <lineage>
        <taxon>Eukaryota</taxon>
        <taxon>Metamonada</taxon>
        <taxon>Diplomonadida</taxon>
        <taxon>Hexamitidae</taxon>
        <taxon>Giardiinae</taxon>
        <taxon>Giardia</taxon>
    </lineage>
</organism>
<proteinExistence type="predicted"/>
<dbReference type="InterPro" id="IPR039119">
    <property type="entry name" value="ABT1/Esf2"/>
</dbReference>
<keyword evidence="3" id="KW-0539">Nucleus</keyword>
<name>A0A132NV28_GIAIN</name>
<dbReference type="InterPro" id="IPR035979">
    <property type="entry name" value="RBD_domain_sf"/>
</dbReference>
<dbReference type="GO" id="GO:0000480">
    <property type="term" value="P:endonucleolytic cleavage in 5'-ETS of tricistronic rRNA transcript (SSU-rRNA, 5.8S rRNA, LSU-rRNA)"/>
    <property type="evidence" value="ECO:0007669"/>
    <property type="project" value="TreeGrafter"/>
</dbReference>
<comment type="subcellular location">
    <subcellularLocation>
        <location evidence="1">Nucleus</location>
    </subcellularLocation>
</comment>
<evidence type="ECO:0000313" key="6">
    <source>
        <dbReference type="Proteomes" id="UP000070089"/>
    </source>
</evidence>
<evidence type="ECO:0000256" key="3">
    <source>
        <dbReference type="ARBA" id="ARBA00023242"/>
    </source>
</evidence>
<comment type="caution">
    <text evidence="5">The sequence shown here is derived from an EMBL/GenBank/DDBJ whole genome shotgun (WGS) entry which is preliminary data.</text>
</comment>
<dbReference type="GO" id="GO:0034462">
    <property type="term" value="P:small-subunit processome assembly"/>
    <property type="evidence" value="ECO:0007669"/>
    <property type="project" value="TreeGrafter"/>
</dbReference>
<dbReference type="InterPro" id="IPR034353">
    <property type="entry name" value="ABT1/ESF2_RRM"/>
</dbReference>
<evidence type="ECO:0000256" key="1">
    <source>
        <dbReference type="ARBA" id="ARBA00004123"/>
    </source>
</evidence>
<dbReference type="GO" id="GO:0000447">
    <property type="term" value="P:endonucleolytic cleavage in ITS1 to separate SSU-rRNA from 5.8S rRNA and LSU-rRNA from tricistronic rRNA transcript (SSU-rRNA, 5.8S rRNA, LSU-rRNA)"/>
    <property type="evidence" value="ECO:0007669"/>
    <property type="project" value="TreeGrafter"/>
</dbReference>
<dbReference type="SUPFAM" id="SSF54928">
    <property type="entry name" value="RNA-binding domain, RBD"/>
    <property type="match status" value="1"/>
</dbReference>
<accession>A0A132NV28</accession>
<dbReference type="GO" id="GO:0003723">
    <property type="term" value="F:RNA binding"/>
    <property type="evidence" value="ECO:0007669"/>
    <property type="project" value="UniProtKB-KW"/>
</dbReference>
<dbReference type="PANTHER" id="PTHR12311">
    <property type="entry name" value="ACTIVATOR OF BASAL TRANSCRIPTION 1"/>
    <property type="match status" value="1"/>
</dbReference>
<dbReference type="VEuPathDB" id="GiardiaDB:QR46_2467"/>
<sequence length="198" mass="22383">MPGIVRILAIPHCATPAAIRQLLSHHGTIDRIYLKPENSANAIARAAETNGPIYTKYVDGYVEFADASQAKFVCQILNGKSMSYGLAREKKSRFSRYVWRLAHVPNMQWTDINYEQSCLARSREAIIRAELATRSKNLGDYLLRLQRTRAKRNMSSSEEDESSSSAGDDEAGRRRRPDIRQRGIRSEKGRIDCLLGLL</sequence>
<reference evidence="5 6" key="1">
    <citation type="journal article" date="2015" name="Mol. Biochem. Parasitol.">
        <title>Identification of polymorphic genes for use in assemblage B genotyping assays through comparative genomics of multiple assemblage B Giardia duodenalis isolates.</title>
        <authorList>
            <person name="Wielinga C."/>
            <person name="Thompson R.C."/>
            <person name="Monis P."/>
            <person name="Ryan U."/>
        </authorList>
    </citation>
    <scope>NUCLEOTIDE SEQUENCE [LARGE SCALE GENOMIC DNA]</scope>
    <source>
        <strain evidence="5 6">BAH15c1</strain>
    </source>
</reference>
<gene>
    <name evidence="5" type="ORF">QR46_2467</name>
</gene>
<dbReference type="CDD" id="cd12263">
    <property type="entry name" value="RRM_ABT1_like"/>
    <property type="match status" value="1"/>
</dbReference>
<protein>
    <submittedName>
        <fullName evidence="5">Ankyrin repeat protein</fullName>
    </submittedName>
</protein>
<feature type="region of interest" description="Disordered" evidence="4">
    <location>
        <begin position="152"/>
        <end position="183"/>
    </location>
</feature>
<dbReference type="OrthoDB" id="287393at2759"/>